<reference evidence="1 2" key="1">
    <citation type="submission" date="2017-08" db="EMBL/GenBank/DDBJ databases">
        <title>Genome sequence of Streptomyces albireticuli NRRL B-1670.</title>
        <authorList>
            <person name="Graham D.E."/>
            <person name="Mahan K.M."/>
            <person name="Klingeman D.M."/>
            <person name="Hettich R.L."/>
            <person name="Parry R.J."/>
            <person name="Spain J.C."/>
        </authorList>
    </citation>
    <scope>NUCLEOTIDE SEQUENCE [LARGE SCALE GENOMIC DNA]</scope>
    <source>
        <strain evidence="1 2">NRRL B-1670</strain>
    </source>
</reference>
<gene>
    <name evidence="1" type="ORF">CK936_24940</name>
</gene>
<evidence type="ECO:0000313" key="2">
    <source>
        <dbReference type="Proteomes" id="UP000218944"/>
    </source>
</evidence>
<evidence type="ECO:0000313" key="1">
    <source>
        <dbReference type="EMBL" id="PAU46281.1"/>
    </source>
</evidence>
<sequence length="79" mass="8388">MTTDASPTLTVRALNRALLDRRLLLRRAALPALDAVGHLTGLQAQSPMEPYRALAARLDGFDPEALSGLPASRAAVRAP</sequence>
<dbReference type="AlphaFoldDB" id="A0A2A2D446"/>
<organism evidence="1 2">
    <name type="scientific">Streptomyces albireticuli</name>
    <dbReference type="NCBI Taxonomy" id="1940"/>
    <lineage>
        <taxon>Bacteria</taxon>
        <taxon>Bacillati</taxon>
        <taxon>Actinomycetota</taxon>
        <taxon>Actinomycetes</taxon>
        <taxon>Kitasatosporales</taxon>
        <taxon>Streptomycetaceae</taxon>
        <taxon>Streptomyces</taxon>
    </lineage>
</organism>
<keyword evidence="2" id="KW-1185">Reference proteome</keyword>
<dbReference type="Proteomes" id="UP000218944">
    <property type="component" value="Unassembled WGS sequence"/>
</dbReference>
<comment type="caution">
    <text evidence="1">The sequence shown here is derived from an EMBL/GenBank/DDBJ whole genome shotgun (WGS) entry which is preliminary data.</text>
</comment>
<accession>A0A2A2D446</accession>
<dbReference type="RefSeq" id="WP_095583209.1">
    <property type="nucleotide sequence ID" value="NZ_JAJQQQ010000001.1"/>
</dbReference>
<dbReference type="Pfam" id="PF06224">
    <property type="entry name" value="AlkZ-like"/>
    <property type="match status" value="1"/>
</dbReference>
<dbReference type="PANTHER" id="PTHR38479:SF2">
    <property type="entry name" value="WINGED HELIX DNA-BINDING DOMAIN-CONTAINING PROTEIN"/>
    <property type="match status" value="1"/>
</dbReference>
<protein>
    <recommendedName>
        <fullName evidence="3">Winged helix DNA-binding domain-containing protein</fullName>
    </recommendedName>
</protein>
<dbReference type="PANTHER" id="PTHR38479">
    <property type="entry name" value="LMO0824 PROTEIN"/>
    <property type="match status" value="1"/>
</dbReference>
<evidence type="ECO:0008006" key="3">
    <source>
        <dbReference type="Google" id="ProtNLM"/>
    </source>
</evidence>
<dbReference type="EMBL" id="NSJV01000476">
    <property type="protein sequence ID" value="PAU46281.1"/>
    <property type="molecule type" value="Genomic_DNA"/>
</dbReference>
<proteinExistence type="predicted"/>
<dbReference type="InterPro" id="IPR009351">
    <property type="entry name" value="AlkZ-like"/>
</dbReference>
<name>A0A2A2D446_9ACTN</name>